<dbReference type="AlphaFoldDB" id="A0A1F4XKR8"/>
<sequence>VLGNAEKIAAVEGGDLDVIIPAALFHDIVIYPKNDSRSKHANDQSAEKAREILIKLDWYPQEKISHVMNAIERCSYSKNLPKESLEEYIVQDADFLESVGTIAVARTFVSTGQMKRLMYCLEDIEGHSRDLAQSVSEYALDLFPARLFRVKERMYTKTAKAIAQKREETMKHFYDAFLAEIKGEQ</sequence>
<dbReference type="EMBL" id="MEWR01000008">
    <property type="protein sequence ID" value="OGC82295.1"/>
    <property type="molecule type" value="Genomic_DNA"/>
</dbReference>
<evidence type="ECO:0000313" key="2">
    <source>
        <dbReference type="EMBL" id="OGC82295.1"/>
    </source>
</evidence>
<dbReference type="Pfam" id="PF01966">
    <property type="entry name" value="HD"/>
    <property type="match status" value="1"/>
</dbReference>
<name>A0A1F4XKR8_9BACT</name>
<accession>A0A1F4XKR8</accession>
<dbReference type="STRING" id="1817814.A2V81_02045"/>
<proteinExistence type="predicted"/>
<dbReference type="PANTHER" id="PTHR33594:SF1">
    <property type="entry name" value="HD_PDEASE DOMAIN-CONTAINING PROTEIN"/>
    <property type="match status" value="1"/>
</dbReference>
<dbReference type="Proteomes" id="UP000177614">
    <property type="component" value="Unassembled WGS sequence"/>
</dbReference>
<dbReference type="SUPFAM" id="SSF109604">
    <property type="entry name" value="HD-domain/PDEase-like"/>
    <property type="match status" value="1"/>
</dbReference>
<evidence type="ECO:0000313" key="3">
    <source>
        <dbReference type="Proteomes" id="UP000177614"/>
    </source>
</evidence>
<dbReference type="Gene3D" id="1.10.3210.50">
    <property type="match status" value="1"/>
</dbReference>
<comment type="caution">
    <text evidence="2">The sequence shown here is derived from an EMBL/GenBank/DDBJ whole genome shotgun (WGS) entry which is preliminary data.</text>
</comment>
<organism evidence="2 3">
    <name type="scientific">Candidatus Abawacabacteria bacterium RBG_16_42_10</name>
    <dbReference type="NCBI Taxonomy" id="1817814"/>
    <lineage>
        <taxon>Bacteria</taxon>
        <taxon>Candidatus Abawacaibacteriota</taxon>
    </lineage>
</organism>
<dbReference type="PANTHER" id="PTHR33594">
    <property type="entry name" value="SUPERFAMILY HYDROLASE, PUTATIVE (AFU_ORTHOLOGUE AFUA_1G03035)-RELATED"/>
    <property type="match status" value="1"/>
</dbReference>
<evidence type="ECO:0000259" key="1">
    <source>
        <dbReference type="Pfam" id="PF01966"/>
    </source>
</evidence>
<dbReference type="InterPro" id="IPR006674">
    <property type="entry name" value="HD_domain"/>
</dbReference>
<reference evidence="2 3" key="1">
    <citation type="journal article" date="2016" name="Nat. Commun.">
        <title>Thousands of microbial genomes shed light on interconnected biogeochemical processes in an aquifer system.</title>
        <authorList>
            <person name="Anantharaman K."/>
            <person name="Brown C.T."/>
            <person name="Hug L.A."/>
            <person name="Sharon I."/>
            <person name="Castelle C.J."/>
            <person name="Probst A.J."/>
            <person name="Thomas B.C."/>
            <person name="Singh A."/>
            <person name="Wilkins M.J."/>
            <person name="Karaoz U."/>
            <person name="Brodie E.L."/>
            <person name="Williams K.H."/>
            <person name="Hubbard S.S."/>
            <person name="Banfield J.F."/>
        </authorList>
    </citation>
    <scope>NUCLEOTIDE SEQUENCE [LARGE SCALE GENOMIC DNA]</scope>
</reference>
<feature type="non-terminal residue" evidence="2">
    <location>
        <position position="1"/>
    </location>
</feature>
<gene>
    <name evidence="2" type="ORF">A2V81_02045</name>
</gene>
<protein>
    <recommendedName>
        <fullName evidence="1">HD domain-containing protein</fullName>
    </recommendedName>
</protein>
<feature type="domain" description="HD" evidence="1">
    <location>
        <begin position="2"/>
        <end position="96"/>
    </location>
</feature>